<protein>
    <submittedName>
        <fullName evidence="2">Protein VHS2</fullName>
    </submittedName>
</protein>
<feature type="compositionally biased region" description="Basic and acidic residues" evidence="1">
    <location>
        <begin position="1"/>
        <end position="10"/>
    </location>
</feature>
<organism evidence="2 3">
    <name type="scientific">Nakaseomyces bracarensis</name>
    <dbReference type="NCBI Taxonomy" id="273131"/>
    <lineage>
        <taxon>Eukaryota</taxon>
        <taxon>Fungi</taxon>
        <taxon>Dikarya</taxon>
        <taxon>Ascomycota</taxon>
        <taxon>Saccharomycotina</taxon>
        <taxon>Saccharomycetes</taxon>
        <taxon>Saccharomycetales</taxon>
        <taxon>Saccharomycetaceae</taxon>
        <taxon>Nakaseomyces</taxon>
    </lineage>
</organism>
<proteinExistence type="predicted"/>
<evidence type="ECO:0000256" key="1">
    <source>
        <dbReference type="SAM" id="MobiDB-lite"/>
    </source>
</evidence>
<name>A0ABR4NZG3_9SACH</name>
<sequence length="650" mass="70515">MSTNIEERSRKSSYNNSPSPSVDMGSPLIFERNVEDPYLMNSTSTISRQTSNTSLLNPRKYSSTTGLNLQHTYSASSQKPNSPTNNNNNNNDNNTEEFGFPNISHSSTNLSSVDGSVVEQEVIYQNPINHRRTLENFVPPALDEGCSIVTDEATDLEDVDMVFVHSRKPSTIGLDMALGRTRSMSTLKPGSIIEGLETTSSANSDHSTSPKLFRFYSYADMLSEDNYTNNSSSNSNQLPKRPSFSHHSLSANLLQKSKTLGQTTTAQSASNLIGSSPPKSTTQGFVNPFIVSRRYSSNTGPIQTAAVSPPPAAGLPAGSRSQSNLLRQGSYSTLSPNTTPLSFNNTTSAGNSGNNNNGGNKPDRFMRTSQQRPTIFRNYSAGGELNEVGSPTSPTLSLSTSPRISSNNRSMTSPPPPLTSTIMIKSGRSNSANVNSSGVPKSPQSPPMGYHIRAPGGRRQVDNVNKTLTKFHIESSGSEDYSTDEDYDGDNDYVSRGGSKKNSVDSNVIDDDESENGDLVQINEDSKNDDNDEPMDPSSEDTSQNGMSFFSPHIKIPKNKLQKNLMSSFEKFQNAKIWRNGDNHKRSLDVTDDPKNKNNETPVTSKSNSFLGPSTNSNSLTTITDAAGVAASMDDEQKGFTNESKSLETR</sequence>
<keyword evidence="3" id="KW-1185">Reference proteome</keyword>
<feature type="compositionally biased region" description="Acidic residues" evidence="1">
    <location>
        <begin position="481"/>
        <end position="491"/>
    </location>
</feature>
<feature type="region of interest" description="Disordered" evidence="1">
    <location>
        <begin position="1"/>
        <end position="29"/>
    </location>
</feature>
<feature type="region of interest" description="Disordered" evidence="1">
    <location>
        <begin position="301"/>
        <end position="366"/>
    </location>
</feature>
<feature type="region of interest" description="Disordered" evidence="1">
    <location>
        <begin position="381"/>
        <end position="460"/>
    </location>
</feature>
<feature type="compositionally biased region" description="Low complexity" evidence="1">
    <location>
        <begin position="390"/>
        <end position="402"/>
    </location>
</feature>
<feature type="region of interest" description="Disordered" evidence="1">
    <location>
        <begin position="475"/>
        <end position="553"/>
    </location>
</feature>
<reference evidence="2 3" key="1">
    <citation type="submission" date="2024-05" db="EMBL/GenBank/DDBJ databases">
        <title>Long read based assembly of the Candida bracarensis genome reveals expanded adhesin content.</title>
        <authorList>
            <person name="Marcet-Houben M."/>
            <person name="Ksiezopolska E."/>
            <person name="Gabaldon T."/>
        </authorList>
    </citation>
    <scope>NUCLEOTIDE SEQUENCE [LARGE SCALE GENOMIC DNA]</scope>
    <source>
        <strain evidence="2 3">CBM6</strain>
    </source>
</reference>
<feature type="compositionally biased region" description="Acidic residues" evidence="1">
    <location>
        <begin position="530"/>
        <end position="539"/>
    </location>
</feature>
<feature type="compositionally biased region" description="Low complexity" evidence="1">
    <location>
        <begin position="344"/>
        <end position="360"/>
    </location>
</feature>
<evidence type="ECO:0000313" key="2">
    <source>
        <dbReference type="EMBL" id="KAL3234436.1"/>
    </source>
</evidence>
<evidence type="ECO:0000313" key="3">
    <source>
        <dbReference type="Proteomes" id="UP001623330"/>
    </source>
</evidence>
<comment type="caution">
    <text evidence="2">The sequence shown here is derived from an EMBL/GenBank/DDBJ whole genome shotgun (WGS) entry which is preliminary data.</text>
</comment>
<feature type="compositionally biased region" description="Basic and acidic residues" evidence="1">
    <location>
        <begin position="579"/>
        <end position="598"/>
    </location>
</feature>
<dbReference type="EMBL" id="JBEVYD010000003">
    <property type="protein sequence ID" value="KAL3234436.1"/>
    <property type="molecule type" value="Genomic_DNA"/>
</dbReference>
<feature type="region of interest" description="Disordered" evidence="1">
    <location>
        <begin position="44"/>
        <end position="112"/>
    </location>
</feature>
<dbReference type="Proteomes" id="UP001623330">
    <property type="component" value="Unassembled WGS sequence"/>
</dbReference>
<feature type="region of interest" description="Disordered" evidence="1">
    <location>
        <begin position="260"/>
        <end position="285"/>
    </location>
</feature>
<feature type="compositionally biased region" description="Polar residues" evidence="1">
    <location>
        <begin position="44"/>
        <end position="84"/>
    </location>
</feature>
<feature type="compositionally biased region" description="Polar residues" evidence="1">
    <location>
        <begin position="427"/>
        <end position="439"/>
    </location>
</feature>
<accession>A0ABR4NZG3</accession>
<gene>
    <name evidence="2" type="ORF">RNJ44_03198</name>
</gene>
<feature type="region of interest" description="Disordered" evidence="1">
    <location>
        <begin position="227"/>
        <end position="246"/>
    </location>
</feature>
<feature type="region of interest" description="Disordered" evidence="1">
    <location>
        <begin position="577"/>
        <end position="650"/>
    </location>
</feature>
<feature type="compositionally biased region" description="Polar residues" evidence="1">
    <location>
        <begin position="320"/>
        <end position="343"/>
    </location>
</feature>
<feature type="compositionally biased region" description="Polar residues" evidence="1">
    <location>
        <begin position="103"/>
        <end position="112"/>
    </location>
</feature>
<feature type="compositionally biased region" description="Polar residues" evidence="1">
    <location>
        <begin position="599"/>
        <end position="624"/>
    </location>
</feature>